<keyword evidence="6 8" id="KW-0472">Membrane</keyword>
<dbReference type="AlphaFoldDB" id="A0AAE0YSS7"/>
<comment type="similarity">
    <text evidence="2">Belongs to the ammonia transporter channel (TC 1.A.11.2) family.</text>
</comment>
<gene>
    <name evidence="10" type="ORF">RRG08_045094</name>
</gene>
<evidence type="ECO:0000256" key="7">
    <source>
        <dbReference type="ARBA" id="ARBA00023177"/>
    </source>
</evidence>
<reference evidence="10" key="1">
    <citation type="journal article" date="2023" name="G3 (Bethesda)">
        <title>A reference genome for the long-term kleptoplast-retaining sea slug Elysia crispata morphotype clarki.</title>
        <authorList>
            <person name="Eastman K.E."/>
            <person name="Pendleton A.L."/>
            <person name="Shaikh M.A."/>
            <person name="Suttiyut T."/>
            <person name="Ogas R."/>
            <person name="Tomko P."/>
            <person name="Gavelis G."/>
            <person name="Widhalm J.R."/>
            <person name="Wisecaver J.H."/>
        </authorList>
    </citation>
    <scope>NUCLEOTIDE SEQUENCE</scope>
    <source>
        <strain evidence="10">ECLA1</strain>
    </source>
</reference>
<dbReference type="Gene3D" id="1.10.3430.10">
    <property type="entry name" value="Ammonium transporter AmtB like domains"/>
    <property type="match status" value="1"/>
</dbReference>
<evidence type="ECO:0000256" key="2">
    <source>
        <dbReference type="ARBA" id="ARBA00005887"/>
    </source>
</evidence>
<evidence type="ECO:0000313" key="10">
    <source>
        <dbReference type="EMBL" id="KAK3756579.1"/>
    </source>
</evidence>
<dbReference type="GO" id="GO:0008519">
    <property type="term" value="F:ammonium channel activity"/>
    <property type="evidence" value="ECO:0007669"/>
    <property type="project" value="InterPro"/>
</dbReference>
<evidence type="ECO:0000256" key="5">
    <source>
        <dbReference type="ARBA" id="ARBA00022989"/>
    </source>
</evidence>
<keyword evidence="7" id="KW-0924">Ammonia transport</keyword>
<feature type="transmembrane region" description="Helical" evidence="8">
    <location>
        <begin position="674"/>
        <end position="694"/>
    </location>
</feature>
<feature type="transmembrane region" description="Helical" evidence="8">
    <location>
        <begin position="706"/>
        <end position="729"/>
    </location>
</feature>
<keyword evidence="4 8" id="KW-0812">Transmembrane</keyword>
<dbReference type="Pfam" id="PF00909">
    <property type="entry name" value="Ammonium_transp"/>
    <property type="match status" value="1"/>
</dbReference>
<dbReference type="PANTHER" id="PTHR11730:SF6">
    <property type="entry name" value="AMMONIUM TRANSPORTER"/>
    <property type="match status" value="1"/>
</dbReference>
<organism evidence="10 11">
    <name type="scientific">Elysia crispata</name>
    <name type="common">lettuce slug</name>
    <dbReference type="NCBI Taxonomy" id="231223"/>
    <lineage>
        <taxon>Eukaryota</taxon>
        <taxon>Metazoa</taxon>
        <taxon>Spiralia</taxon>
        <taxon>Lophotrochozoa</taxon>
        <taxon>Mollusca</taxon>
        <taxon>Gastropoda</taxon>
        <taxon>Heterobranchia</taxon>
        <taxon>Euthyneura</taxon>
        <taxon>Panpulmonata</taxon>
        <taxon>Sacoglossa</taxon>
        <taxon>Placobranchoidea</taxon>
        <taxon>Plakobranchidae</taxon>
        <taxon>Elysia</taxon>
    </lineage>
</organism>
<feature type="transmembrane region" description="Helical" evidence="8">
    <location>
        <begin position="836"/>
        <end position="861"/>
    </location>
</feature>
<comment type="subcellular location">
    <subcellularLocation>
        <location evidence="1">Membrane</location>
        <topology evidence="1">Multi-pass membrane protein</topology>
    </subcellularLocation>
</comment>
<dbReference type="SUPFAM" id="SSF111352">
    <property type="entry name" value="Ammonium transporter"/>
    <property type="match status" value="1"/>
</dbReference>
<accession>A0AAE0YSS7</accession>
<feature type="transmembrane region" description="Helical" evidence="8">
    <location>
        <begin position="583"/>
        <end position="605"/>
    </location>
</feature>
<evidence type="ECO:0000256" key="4">
    <source>
        <dbReference type="ARBA" id="ARBA00022692"/>
    </source>
</evidence>
<feature type="transmembrane region" description="Helical" evidence="8">
    <location>
        <begin position="631"/>
        <end position="653"/>
    </location>
</feature>
<dbReference type="FunFam" id="1.10.3430.10:FF:000010">
    <property type="entry name" value="Ammonium transporter"/>
    <property type="match status" value="1"/>
</dbReference>
<keyword evidence="11" id="KW-1185">Reference proteome</keyword>
<feature type="transmembrane region" description="Helical" evidence="8">
    <location>
        <begin position="476"/>
        <end position="496"/>
    </location>
</feature>
<dbReference type="PANTHER" id="PTHR11730">
    <property type="entry name" value="AMMONIUM TRANSPORTER"/>
    <property type="match status" value="1"/>
</dbReference>
<sequence length="1018" mass="111775">MVVTSWVVRSSQAEMYGRHKLGSTVVTGGDVPSLQAEMYGRHRRRCMVVTGGDVWSSQAEMYRRYRWRCMVVTGGDVPSLQVEMYGRDRRRCTVVTGGDVWSSQAEMYGRYRRRCMVVTGGDGRRQRRCMVVTGGDVWSSQAEMYGRHRRRCMVVTGGDVWSSQAEMYGRHRRRCMVVTGGDVWSSQAEMYGRHRRRCMVVTGGDVWSSQAEMYGRHRRRCMVVTGGEVSSVHGCLRRRCMVVTGGEVSSLQAEMYGRDRWRCTVVTGGDVWSSQAEKYRRQSWGSTVFTSGVVQSSQAEMYVRQSWGSTVVIGGVVRSSQAEMCGRHRRRCMVVTGGVVRSSQAEMFGRHRRGSMVVTGGVVWSSQVLISLAVRRASGSRPVFFPHHGLGAICGSIVRNLTKDSRIIIGPPFMAAAGVWHNTRPPPQYSLSALHLVRRNLTQPPVQSSFHPARQTATKMATLEDRVETLESNMNIMFLVTMGIIVFLMQGGFALLEAGSVRSKNTSNILIKNLLDAFVSGIAYWTIGYALAYGGGNEFIAWHKWASDGMPYSDLAGFFFQYVFAATAATIVSGALAERCEFIAYFVYSFFITAFIYPVATHWAWDPEGWLNKGYNYSIDGEGVTVAYKDFAGSGVLHCLSGVAALVGAAILGPRLGRYHSETGTVLPIRGHSVPFAALGGFILLFGFLAFNGGSQGSISGPEDGAVVSLSIVNTIISGSTGAFVTLIIHRVGILGDTWSLLYTLNGALGGMVSICAGCNMIRPWVAAIVGLIGGIFFNVTSWGMTKLHVDDPLDAVAVHLGAGIWGVINVALFHYEDGIFYNWDKASGLFLGWQIIGLVSIIAWTAVLCTIMFGSLRLLGIFRVSEEIERKGLDIPKHGEPAYPLESYGHGYTESILTMTDSGQLSNLKQGYPGYASVNKGMTPEEGSYESPEMKTMHYNASSVAISPVTQPQPVGNQPEESIRFIRGNTVMLDQYVTNPSLKTSSVFSRQQMVSLRSTCPGHHSKDFTTGVFGKSF</sequence>
<evidence type="ECO:0000256" key="8">
    <source>
        <dbReference type="SAM" id="Phobius"/>
    </source>
</evidence>
<dbReference type="NCBIfam" id="TIGR00836">
    <property type="entry name" value="amt"/>
    <property type="match status" value="1"/>
</dbReference>
<evidence type="ECO:0000256" key="3">
    <source>
        <dbReference type="ARBA" id="ARBA00022448"/>
    </source>
</evidence>
<name>A0AAE0YSS7_9GAST</name>
<evidence type="ECO:0000259" key="9">
    <source>
        <dbReference type="Pfam" id="PF00909"/>
    </source>
</evidence>
<evidence type="ECO:0000313" key="11">
    <source>
        <dbReference type="Proteomes" id="UP001283361"/>
    </source>
</evidence>
<comment type="caution">
    <text evidence="10">The sequence shown here is derived from an EMBL/GenBank/DDBJ whole genome shotgun (WGS) entry which is preliminary data.</text>
</comment>
<dbReference type="EMBL" id="JAWDGP010005492">
    <property type="protein sequence ID" value="KAK3756579.1"/>
    <property type="molecule type" value="Genomic_DNA"/>
</dbReference>
<dbReference type="Proteomes" id="UP001283361">
    <property type="component" value="Unassembled WGS sequence"/>
</dbReference>
<proteinExistence type="inferred from homology"/>
<keyword evidence="3" id="KW-0813">Transport</keyword>
<feature type="domain" description="Ammonium transporter AmtB-like" evidence="9">
    <location>
        <begin position="478"/>
        <end position="884"/>
    </location>
</feature>
<keyword evidence="5 8" id="KW-1133">Transmembrane helix</keyword>
<protein>
    <recommendedName>
        <fullName evidence="9">Ammonium transporter AmtB-like domain-containing protein</fullName>
    </recommendedName>
</protein>
<dbReference type="GO" id="GO:0097272">
    <property type="term" value="P:ammonium homeostasis"/>
    <property type="evidence" value="ECO:0007669"/>
    <property type="project" value="TreeGrafter"/>
</dbReference>
<evidence type="ECO:0000256" key="6">
    <source>
        <dbReference type="ARBA" id="ARBA00023136"/>
    </source>
</evidence>
<dbReference type="InterPro" id="IPR001905">
    <property type="entry name" value="Ammonium_transpt"/>
</dbReference>
<dbReference type="GO" id="GO:0005886">
    <property type="term" value="C:plasma membrane"/>
    <property type="evidence" value="ECO:0007669"/>
    <property type="project" value="TreeGrafter"/>
</dbReference>
<evidence type="ECO:0000256" key="1">
    <source>
        <dbReference type="ARBA" id="ARBA00004141"/>
    </source>
</evidence>
<dbReference type="InterPro" id="IPR029020">
    <property type="entry name" value="Ammonium/urea_transptr"/>
</dbReference>
<feature type="transmembrane region" description="Helical" evidence="8">
    <location>
        <begin position="517"/>
        <end position="535"/>
    </location>
</feature>
<feature type="transmembrane region" description="Helical" evidence="8">
    <location>
        <begin position="766"/>
        <end position="785"/>
    </location>
</feature>
<dbReference type="InterPro" id="IPR024041">
    <property type="entry name" value="NH4_transpt_AmtB-like_dom"/>
</dbReference>
<feature type="transmembrane region" description="Helical" evidence="8">
    <location>
        <begin position="555"/>
        <end position="576"/>
    </location>
</feature>
<feature type="transmembrane region" description="Helical" evidence="8">
    <location>
        <begin position="797"/>
        <end position="816"/>
    </location>
</feature>